<accession>A0A5C8P4A2</accession>
<dbReference type="Gene3D" id="3.90.1200.10">
    <property type="match status" value="1"/>
</dbReference>
<sequence length="380" mass="42507">MTRPESPSLSSTSSDTATAPDATAPDPRLALLREWLAGLADRHELQVDSIRPASNDASFRRYFRIDTGVESMAGSVIAMDAPPPQEDCRPFVHAAEVFAAAGLRVPAVLEADLARGFLLLEDFGGETLLDRLGRSDPADDARIERLYRGATHALITMQAASRAGVFPDYDRVLLERELMLYPDWYLARHRGVALTDDDRNALRAAFDALLANNLGQARVFVHRDYHSRNLMVLPPAARGPARDDDSPAPGVLDFQDAVHGPITYDLVSLLRDAYASWPEDRQIDWAIRWWEAARARGLPVPHDFGDFWRDFEWMGLQRHLKVLGIFARLHHRDGKDRYLADMPRVLAAAIEVAGRYDAFGGLARLIDRVENRALRAGYTF</sequence>
<keyword evidence="4" id="KW-1185">Reference proteome</keyword>
<dbReference type="SUPFAM" id="SSF56112">
    <property type="entry name" value="Protein kinase-like (PK-like)"/>
    <property type="match status" value="1"/>
</dbReference>
<dbReference type="Proteomes" id="UP000321548">
    <property type="component" value="Unassembled WGS sequence"/>
</dbReference>
<evidence type="ECO:0000256" key="1">
    <source>
        <dbReference type="SAM" id="MobiDB-lite"/>
    </source>
</evidence>
<dbReference type="Gene3D" id="3.30.200.20">
    <property type="entry name" value="Phosphorylase Kinase, domain 1"/>
    <property type="match status" value="1"/>
</dbReference>
<dbReference type="InterPro" id="IPR002575">
    <property type="entry name" value="Aminoglycoside_PTrfase"/>
</dbReference>
<feature type="domain" description="Aminoglycoside phosphotransferase" evidence="2">
    <location>
        <begin position="50"/>
        <end position="296"/>
    </location>
</feature>
<reference evidence="3 4" key="1">
    <citation type="submission" date="2019-06" db="EMBL/GenBank/DDBJ databases">
        <title>Quisquiliibacterium sp. nov., isolated from a maize field.</title>
        <authorList>
            <person name="Lin S.-Y."/>
            <person name="Tsai C.-F."/>
            <person name="Young C.-C."/>
        </authorList>
    </citation>
    <scope>NUCLEOTIDE SEQUENCE [LARGE SCALE GENOMIC DNA]</scope>
    <source>
        <strain evidence="3 4">CC-CFT501</strain>
    </source>
</reference>
<dbReference type="RefSeq" id="WP_147702636.1">
    <property type="nucleotide sequence ID" value="NZ_VDUY01000001.1"/>
</dbReference>
<name>A0A5C8P4A2_9BURK</name>
<keyword evidence="3" id="KW-0808">Transferase</keyword>
<dbReference type="InterPro" id="IPR011009">
    <property type="entry name" value="Kinase-like_dom_sf"/>
</dbReference>
<dbReference type="OrthoDB" id="9809275at2"/>
<dbReference type="Pfam" id="PF01636">
    <property type="entry name" value="APH"/>
    <property type="match status" value="1"/>
</dbReference>
<evidence type="ECO:0000259" key="2">
    <source>
        <dbReference type="Pfam" id="PF01636"/>
    </source>
</evidence>
<evidence type="ECO:0000313" key="3">
    <source>
        <dbReference type="EMBL" id="TXL68496.1"/>
    </source>
</evidence>
<proteinExistence type="predicted"/>
<comment type="caution">
    <text evidence="3">The sequence shown here is derived from an EMBL/GenBank/DDBJ whole genome shotgun (WGS) entry which is preliminary data.</text>
</comment>
<gene>
    <name evidence="3" type="ORF">FHP08_02095</name>
</gene>
<dbReference type="AlphaFoldDB" id="A0A5C8P4A2"/>
<evidence type="ECO:0000313" key="4">
    <source>
        <dbReference type="Proteomes" id="UP000321548"/>
    </source>
</evidence>
<organism evidence="3 4">
    <name type="scientific">Zeimonas arvi</name>
    <dbReference type="NCBI Taxonomy" id="2498847"/>
    <lineage>
        <taxon>Bacteria</taxon>
        <taxon>Pseudomonadati</taxon>
        <taxon>Pseudomonadota</taxon>
        <taxon>Betaproteobacteria</taxon>
        <taxon>Burkholderiales</taxon>
        <taxon>Burkholderiaceae</taxon>
        <taxon>Zeimonas</taxon>
    </lineage>
</organism>
<feature type="region of interest" description="Disordered" evidence="1">
    <location>
        <begin position="1"/>
        <end position="24"/>
    </location>
</feature>
<protein>
    <submittedName>
        <fullName evidence="3">Aminoglycoside phosphotransferase</fullName>
    </submittedName>
</protein>
<dbReference type="EMBL" id="VDUY01000001">
    <property type="protein sequence ID" value="TXL68496.1"/>
    <property type="molecule type" value="Genomic_DNA"/>
</dbReference>
<dbReference type="GO" id="GO:0016740">
    <property type="term" value="F:transferase activity"/>
    <property type="evidence" value="ECO:0007669"/>
    <property type="project" value="UniProtKB-KW"/>
</dbReference>